<feature type="transmembrane region" description="Helical" evidence="1">
    <location>
        <begin position="72"/>
        <end position="89"/>
    </location>
</feature>
<dbReference type="PATRIC" id="fig|1050174.4.peg.995"/>
<keyword evidence="3" id="KW-1185">Reference proteome</keyword>
<accession>A0A0G3GVG6</accession>
<evidence type="ECO:0000256" key="1">
    <source>
        <dbReference type="SAM" id="Phobius"/>
    </source>
</evidence>
<gene>
    <name evidence="2" type="ORF">CEPID_04910</name>
</gene>
<reference evidence="2 3" key="1">
    <citation type="submission" date="2015-05" db="EMBL/GenBank/DDBJ databases">
        <title>Complete genome sequence of Corynebacterium epidermidicanis DSM 45586, isolated from the skin of a dog suffering from pruritus.</title>
        <authorList>
            <person name="Ruckert C."/>
            <person name="Albersmeier A."/>
            <person name="Winkler A."/>
            <person name="Tauch A."/>
        </authorList>
    </citation>
    <scope>NUCLEOTIDE SEQUENCE [LARGE SCALE GENOMIC DNA]</scope>
    <source>
        <strain evidence="2 3">DSM 45586</strain>
    </source>
</reference>
<feature type="transmembrane region" description="Helical" evidence="1">
    <location>
        <begin position="152"/>
        <end position="171"/>
    </location>
</feature>
<dbReference type="KEGG" id="cei:CEPID_04910"/>
<dbReference type="STRING" id="1050174.CEPID_04910"/>
<evidence type="ECO:0000313" key="2">
    <source>
        <dbReference type="EMBL" id="AKK02852.1"/>
    </source>
</evidence>
<name>A0A0G3GVG6_9CORY</name>
<dbReference type="EMBL" id="CP011541">
    <property type="protein sequence ID" value="AKK02852.1"/>
    <property type="molecule type" value="Genomic_DNA"/>
</dbReference>
<dbReference type="AlphaFoldDB" id="A0A0G3GVG6"/>
<evidence type="ECO:0000313" key="3">
    <source>
        <dbReference type="Proteomes" id="UP000035368"/>
    </source>
</evidence>
<protein>
    <recommendedName>
        <fullName evidence="4">DUF2269 domain-containing protein</fullName>
    </recommendedName>
</protein>
<keyword evidence="1" id="KW-0472">Membrane</keyword>
<sequence length="172" mass="18174">MTYVLVIIISSLKGIFVLSTILVALHILTAILFLGPVTVAVSSFQVKALAAHSGDTTALGAAKNLHAITRSYGTLSLLVPLLGVALFISDSAYMKQGQFHAAIALSVVAWAVLYFVILPRQKKLLGALGALATDETPADTTVADWNKAKGQLSMFGGIFSALWLITAVLMFI</sequence>
<organism evidence="2 3">
    <name type="scientific">Corynebacterium epidermidicanis</name>
    <dbReference type="NCBI Taxonomy" id="1050174"/>
    <lineage>
        <taxon>Bacteria</taxon>
        <taxon>Bacillati</taxon>
        <taxon>Actinomycetota</taxon>
        <taxon>Actinomycetes</taxon>
        <taxon>Mycobacteriales</taxon>
        <taxon>Corynebacteriaceae</taxon>
        <taxon>Corynebacterium</taxon>
    </lineage>
</organism>
<feature type="transmembrane region" description="Helical" evidence="1">
    <location>
        <begin position="101"/>
        <end position="118"/>
    </location>
</feature>
<keyword evidence="1" id="KW-0812">Transmembrane</keyword>
<dbReference type="Proteomes" id="UP000035368">
    <property type="component" value="Chromosome"/>
</dbReference>
<feature type="transmembrane region" description="Helical" evidence="1">
    <location>
        <begin position="12"/>
        <end position="34"/>
    </location>
</feature>
<proteinExistence type="predicted"/>
<evidence type="ECO:0008006" key="4">
    <source>
        <dbReference type="Google" id="ProtNLM"/>
    </source>
</evidence>
<keyword evidence="1" id="KW-1133">Transmembrane helix</keyword>